<dbReference type="CDD" id="cd00198">
    <property type="entry name" value="vWFA"/>
    <property type="match status" value="1"/>
</dbReference>
<dbReference type="Proteomes" id="UP000709295">
    <property type="component" value="Unassembled WGS sequence"/>
</dbReference>
<dbReference type="PANTHER" id="PTHR45815">
    <property type="entry name" value="PROTEIN DISULFIDE-ISOMERASE A6"/>
    <property type="match status" value="1"/>
</dbReference>
<dbReference type="PROSITE" id="PS00194">
    <property type="entry name" value="THIOREDOXIN_1"/>
    <property type="match status" value="1"/>
</dbReference>
<protein>
    <recommendedName>
        <fullName evidence="5">Thioredoxin domain-containing protein</fullName>
    </recommendedName>
</protein>
<evidence type="ECO:0000256" key="1">
    <source>
        <dbReference type="ARBA" id="ARBA00022737"/>
    </source>
</evidence>
<feature type="signal peptide" evidence="4">
    <location>
        <begin position="1"/>
        <end position="21"/>
    </location>
</feature>
<keyword evidence="4" id="KW-0732">Signal</keyword>
<evidence type="ECO:0000256" key="2">
    <source>
        <dbReference type="ARBA" id="ARBA00022824"/>
    </source>
</evidence>
<keyword evidence="1" id="KW-0677">Repeat</keyword>
<dbReference type="PROSITE" id="PS51352">
    <property type="entry name" value="THIOREDOXIN_2"/>
    <property type="match status" value="1"/>
</dbReference>
<dbReference type="InterPro" id="IPR017937">
    <property type="entry name" value="Thioredoxin_CS"/>
</dbReference>
<keyword evidence="2" id="KW-0256">Endoplasmic reticulum</keyword>
<evidence type="ECO:0000256" key="3">
    <source>
        <dbReference type="RuleBase" id="RU004208"/>
    </source>
</evidence>
<dbReference type="PROSITE" id="PS51257">
    <property type="entry name" value="PROKAR_LIPOPROTEIN"/>
    <property type="match status" value="1"/>
</dbReference>
<dbReference type="GO" id="GO:0015035">
    <property type="term" value="F:protein-disulfide reductase activity"/>
    <property type="evidence" value="ECO:0007669"/>
    <property type="project" value="TreeGrafter"/>
</dbReference>
<dbReference type="GO" id="GO:0034976">
    <property type="term" value="P:response to endoplasmic reticulum stress"/>
    <property type="evidence" value="ECO:0007669"/>
    <property type="project" value="TreeGrafter"/>
</dbReference>
<feature type="chain" id="PRO_5035275903" description="Thioredoxin domain-containing protein" evidence="4">
    <location>
        <begin position="22"/>
        <end position="817"/>
    </location>
</feature>
<reference evidence="6" key="1">
    <citation type="submission" date="2021-01" db="EMBL/GenBank/DDBJ databases">
        <title>Phytophthora aleatoria, a newly-described species from Pinus radiata is distinct from Phytophthora cactorum isolates based on comparative genomics.</title>
        <authorList>
            <person name="Mcdougal R."/>
            <person name="Panda P."/>
            <person name="Williams N."/>
            <person name="Studholme D.J."/>
        </authorList>
    </citation>
    <scope>NUCLEOTIDE SEQUENCE</scope>
    <source>
        <strain evidence="6">NZFS 4037</strain>
    </source>
</reference>
<proteinExistence type="inferred from homology"/>
<dbReference type="NCBIfam" id="TIGR01126">
    <property type="entry name" value="pdi_dom"/>
    <property type="match status" value="1"/>
</dbReference>
<dbReference type="InterPro" id="IPR013766">
    <property type="entry name" value="Thioredoxin_domain"/>
</dbReference>
<keyword evidence="7" id="KW-1185">Reference proteome</keyword>
<dbReference type="AlphaFoldDB" id="A0A8J5IYS5"/>
<evidence type="ECO:0000259" key="5">
    <source>
        <dbReference type="PROSITE" id="PS51352"/>
    </source>
</evidence>
<gene>
    <name evidence="6" type="ORF">JG688_00007142</name>
</gene>
<comment type="similarity">
    <text evidence="3">Belongs to the protein disulfide isomerase family.</text>
</comment>
<dbReference type="PANTHER" id="PTHR45815:SF3">
    <property type="entry name" value="PROTEIN DISULFIDE-ISOMERASE A6"/>
    <property type="match status" value="1"/>
</dbReference>
<feature type="domain" description="Thioredoxin" evidence="5">
    <location>
        <begin position="18"/>
        <end position="134"/>
    </location>
</feature>
<dbReference type="GO" id="GO:0005788">
    <property type="term" value="C:endoplasmic reticulum lumen"/>
    <property type="evidence" value="ECO:0007669"/>
    <property type="project" value="TreeGrafter"/>
</dbReference>
<evidence type="ECO:0000313" key="7">
    <source>
        <dbReference type="Proteomes" id="UP000709295"/>
    </source>
</evidence>
<evidence type="ECO:0000313" key="6">
    <source>
        <dbReference type="EMBL" id="KAG6965564.1"/>
    </source>
</evidence>
<dbReference type="InterPro" id="IPR005788">
    <property type="entry name" value="PDI_thioredoxin-like_dom"/>
</dbReference>
<organism evidence="6 7">
    <name type="scientific">Phytophthora aleatoria</name>
    <dbReference type="NCBI Taxonomy" id="2496075"/>
    <lineage>
        <taxon>Eukaryota</taxon>
        <taxon>Sar</taxon>
        <taxon>Stramenopiles</taxon>
        <taxon>Oomycota</taxon>
        <taxon>Peronosporomycetes</taxon>
        <taxon>Peronosporales</taxon>
        <taxon>Peronosporaceae</taxon>
        <taxon>Phytophthora</taxon>
    </lineage>
</organism>
<sequence>MLPRVRLALLLLSALAACVLADYGPRDSVTILTDKNFEKEVLQSPDYWLVEFYAPWCGHCKQLEPQYKAAAKKLKKHARLGVVDATVHQQLAQKYHIKGYPTIKEFGAKKKRPQDYRGGRTTREIVQYVKNSPEAKKLGVSGANVATLEYDKVHAFLNKDLPSAIFFGTPKKGKKSAKVPAWLGNVAESFMEGKKKKKHPTVQLAFVSGSDDKIATHFGLSEDQLPTVIYVYPSSQKYVVSDVSKLNEAAAKKFIDDALVNTETAEKDESLPSVPLFPSPEVAKKKPVVALKELDATTARECAAKRGKMCVVVAKEDTELVRSLAKKYRRDPFTFLSSKPDAQAFQALTEFVGEKAAEVIVVKPGRKVKYSALSGTNDESATSEFLDKLIDGSSPFSVPGGDLEAFEAALSGSSDDATKHEELANVLDKCFRLLRLKHEVQNDARVMKAVVDEVDVLRLCHSLGMAVLDEGNRALMHKFEFGMFSPNKYEADFARFIREKPGIGGRSNAEDQESNEQLEIGSLFGKQMEMKAELVRMGFWSCEFLDFEGLGSFERSEQEDIYLSVLNASVSLFTVFRMESRFDKDIDGLFSRFQKGVQLIKNDPRLCRGLLFMSVKDVNMNDQQGVVDELATKLNAILMEYYQSMENDAAKALLSIFTINRLNDGGGSDLVSYVTFDNNSHIHCEAKPLKESVGIKIPFSGGGTCFQQGLLVANEILSRNSFEQFKAALSFFSDGHPNDIEAGIALAQHIRSNYAKYALKVFVVGFGHVNLSVLERVATKMGGEYRQVLDANALRSEFQRIAAVLRKNEASLALMEA</sequence>
<evidence type="ECO:0000256" key="4">
    <source>
        <dbReference type="SAM" id="SignalP"/>
    </source>
</evidence>
<comment type="caution">
    <text evidence="6">The sequence shown here is derived from an EMBL/GenBank/DDBJ whole genome shotgun (WGS) entry which is preliminary data.</text>
</comment>
<name>A0A8J5IYS5_9STRA</name>
<dbReference type="EMBL" id="JAENGY010000333">
    <property type="protein sequence ID" value="KAG6965564.1"/>
    <property type="molecule type" value="Genomic_DNA"/>
</dbReference>
<accession>A0A8J5IYS5</accession>
<dbReference type="Pfam" id="PF00085">
    <property type="entry name" value="Thioredoxin"/>
    <property type="match status" value="1"/>
</dbReference>
<dbReference type="GO" id="GO:0003756">
    <property type="term" value="F:protein disulfide isomerase activity"/>
    <property type="evidence" value="ECO:0007669"/>
    <property type="project" value="InterPro"/>
</dbReference>